<dbReference type="SUPFAM" id="SSF56487">
    <property type="entry name" value="SRCR-like"/>
    <property type="match status" value="11"/>
</dbReference>
<feature type="domain" description="SRCR" evidence="11">
    <location>
        <begin position="150"/>
        <end position="257"/>
    </location>
</feature>
<sequence>MESRKSMFQLASLAVGLFAFLDSISTITSSDVEVVRARLVGGHTNSTGRVEVSRNGSVWGTVCDWNWTDKEATVVCRQLGYKWGEAFNWAAFGEGDGEGDGEMFLNNVRCTGTEKNIDECLHWVWGEHRCGPNETAGVACYNKPVEVVRARLVGGQTNTTGRVEVSRNGSVWGTVCYDRWTDREAHVVCRQLGYKWGELLRWDAFGKNWDAFGGDGAMFLYAVQCNGTEENIDQCQHPGWGKVHCQTTKVGASVTCFSKPVRLSRGDNSHGVVEIMEDKWSVLCGEGFGNKLAQIVCFELGFQNGIALAMGSFNDIPTTYVRSNITCVGNESSILNCTYDKFRACQEDKFLNYAVVSCLNGSLSKEPKLKLEGSEETDMANQMGRVLIKRYGIWGRVCPDFWNDKDADVVCRHLGFTGGVAYTYTFSGYGLYTLGIVGCHGNESTLFDCPVSPVRCDGQVSFGDAGVLCYTVKKPALRMVGSGNTGHLEIIFDSFTGAICDIDLRVAMVACKQLGFLDGEPRSSLLSSIGATAVISSTDCGGSEFSIFMCRNSGWQKNINETCNDAHRIAGVVCYTNVRISDGQEDENTTEGKVKMYHHGGWVTVCADGFHDSDARLVCRELGFPYSKALEPGSFGREYYSDFVTDFNCTGSELSIALCPFNASGECVDKSSNYASVICSKFPIGNNEMYILPFDSFPATVVVKKHGMNGTICAEGWDHKDAGVLCRQLGYSGGGLSFEPQYSGSNTPIWMTNVDCHGNETRIQYCRFLETSTRGCLSNQMAARVYCFEGPGISGIQVRLVNGSEPSNGRVEILYGGTWGTYCVSKYRGWNSGARVVCQQLGFTDGQPTNSFYGAGTGPSWLYDVKCRGDEKSIWSCRSTGGFNVSLTSCPSDKEDARVFCTGRVYLVEIQNSRYGKVMIWSKDDYRLVCSDGFDDIAANGRVQVGRIPKWNHYVEDNTGCSSQKYASVACSDLPANGEYSLKLKSYNRGTISIRHLDIWGYICADGFDDADATVICREMGFKGGFAYLERFYGYESPHYLSIPWLTNVNCTGQEGYLGLCGNIRWGSVDQCNDGKPAISNLKQPAVFCYQNSGLTLNLAHGNNPLHGQVMFTIDNQTGYFCGSFNDSVATVVCRQMGFVSGISLLSNETSLRSVDFGVNEVACTGNERKLTDCTVRMRDKNLKLNVSAICQHNYRACSYNVYSHLWENDACFNGKKSLIVQCYSTDFHVRINPDYEKSMHNFYGYLEVNVGGVWGSVCNRGWTNKDAFVACKQMGYA</sequence>
<dbReference type="Proteomes" id="UP000828390">
    <property type="component" value="Unassembled WGS sequence"/>
</dbReference>
<feature type="domain" description="SRCR" evidence="11">
    <location>
        <begin position="261"/>
        <end position="359"/>
    </location>
</feature>
<keyword evidence="8" id="KW-0325">Glycoprotein</keyword>
<evidence type="ECO:0000256" key="3">
    <source>
        <dbReference type="ARBA" id="ARBA00022729"/>
    </source>
</evidence>
<feature type="disulfide bond" evidence="9">
    <location>
        <begin position="540"/>
        <end position="550"/>
    </location>
</feature>
<evidence type="ECO:0000256" key="1">
    <source>
        <dbReference type="ARBA" id="ARBA00004167"/>
    </source>
</evidence>
<reference evidence="12" key="2">
    <citation type="submission" date="2020-11" db="EMBL/GenBank/DDBJ databases">
        <authorList>
            <person name="McCartney M.A."/>
            <person name="Auch B."/>
            <person name="Kono T."/>
            <person name="Mallez S."/>
            <person name="Becker A."/>
            <person name="Gohl D.M."/>
            <person name="Silverstein K.A.T."/>
            <person name="Koren S."/>
            <person name="Bechman K.B."/>
            <person name="Herman A."/>
            <person name="Abrahante J.E."/>
            <person name="Garbe J."/>
        </authorList>
    </citation>
    <scope>NUCLEOTIDE SEQUENCE</scope>
    <source>
        <strain evidence="12">Duluth1</strain>
        <tissue evidence="12">Whole animal</tissue>
    </source>
</reference>
<evidence type="ECO:0000313" key="12">
    <source>
        <dbReference type="EMBL" id="KAH3741872.1"/>
    </source>
</evidence>
<feature type="disulfide bond" evidence="9">
    <location>
        <begin position="867"/>
        <end position="877"/>
    </location>
</feature>
<proteinExistence type="predicted"/>
<keyword evidence="13" id="KW-1185">Reference proteome</keyword>
<evidence type="ECO:0000256" key="6">
    <source>
        <dbReference type="ARBA" id="ARBA00023136"/>
    </source>
</evidence>
<protein>
    <recommendedName>
        <fullName evidence="11">SRCR domain-containing protein</fullName>
    </recommendedName>
</protein>
<keyword evidence="7 9" id="KW-1015">Disulfide bond</keyword>
<feature type="disulfide bond" evidence="9">
    <location>
        <begin position="110"/>
        <end position="120"/>
    </location>
</feature>
<feature type="disulfide bond" evidence="9">
    <location>
        <begin position="726"/>
        <end position="787"/>
    </location>
</feature>
<organism evidence="12 13">
    <name type="scientific">Dreissena polymorpha</name>
    <name type="common">Zebra mussel</name>
    <name type="synonym">Mytilus polymorpha</name>
    <dbReference type="NCBI Taxonomy" id="45954"/>
    <lineage>
        <taxon>Eukaryota</taxon>
        <taxon>Metazoa</taxon>
        <taxon>Spiralia</taxon>
        <taxon>Lophotrochozoa</taxon>
        <taxon>Mollusca</taxon>
        <taxon>Bivalvia</taxon>
        <taxon>Autobranchia</taxon>
        <taxon>Heteroconchia</taxon>
        <taxon>Euheterodonta</taxon>
        <taxon>Imparidentia</taxon>
        <taxon>Neoheterodontei</taxon>
        <taxon>Myida</taxon>
        <taxon>Dreissenoidea</taxon>
        <taxon>Dreissenidae</taxon>
        <taxon>Dreissena</taxon>
    </lineage>
</organism>
<feature type="disulfide bond" evidence="9">
    <location>
        <begin position="756"/>
        <end position="766"/>
    </location>
</feature>
<dbReference type="EMBL" id="JAIWYP010000011">
    <property type="protein sequence ID" value="KAH3741872.1"/>
    <property type="molecule type" value="Genomic_DNA"/>
</dbReference>
<dbReference type="GO" id="GO:0016020">
    <property type="term" value="C:membrane"/>
    <property type="evidence" value="ECO:0007669"/>
    <property type="project" value="UniProtKB-SubCell"/>
</dbReference>
<feature type="domain" description="SRCR" evidence="11">
    <location>
        <begin position="1230"/>
        <end position="1278"/>
    </location>
</feature>
<dbReference type="InterPro" id="IPR036772">
    <property type="entry name" value="SRCR-like_dom_sf"/>
</dbReference>
<feature type="domain" description="SRCR" evidence="11">
    <location>
        <begin position="680"/>
        <end position="788"/>
    </location>
</feature>
<keyword evidence="2" id="KW-0812">Transmembrane</keyword>
<dbReference type="InterPro" id="IPR001190">
    <property type="entry name" value="SRCR"/>
</dbReference>
<feature type="disulfide bond" evidence="9">
    <location>
        <begin position="297"/>
        <end position="358"/>
    </location>
</feature>
<feature type="domain" description="SRCR" evidence="11">
    <location>
        <begin position="477"/>
        <end position="575"/>
    </location>
</feature>
<keyword evidence="3 10" id="KW-0732">Signal</keyword>
<evidence type="ECO:0000256" key="5">
    <source>
        <dbReference type="ARBA" id="ARBA00022989"/>
    </source>
</evidence>
<dbReference type="FunFam" id="3.10.250.10:FF:000001">
    <property type="entry name" value="Lysyl oxidase 4 isoform X1"/>
    <property type="match status" value="2"/>
</dbReference>
<evidence type="ECO:0000256" key="9">
    <source>
        <dbReference type="PROSITE-ProRule" id="PRU00196"/>
    </source>
</evidence>
<gene>
    <name evidence="12" type="ORF">DPMN_048602</name>
</gene>
<reference evidence="12" key="1">
    <citation type="journal article" date="2019" name="bioRxiv">
        <title>The Genome of the Zebra Mussel, Dreissena polymorpha: A Resource for Invasive Species Research.</title>
        <authorList>
            <person name="McCartney M.A."/>
            <person name="Auch B."/>
            <person name="Kono T."/>
            <person name="Mallez S."/>
            <person name="Zhang Y."/>
            <person name="Obille A."/>
            <person name="Becker A."/>
            <person name="Abrahante J.E."/>
            <person name="Garbe J."/>
            <person name="Badalamenti J.P."/>
            <person name="Herman A."/>
            <person name="Mangelson H."/>
            <person name="Liachko I."/>
            <person name="Sullivan S."/>
            <person name="Sone E.D."/>
            <person name="Koren S."/>
            <person name="Silverstein K.A.T."/>
            <person name="Beckman K.B."/>
            <person name="Gohl D.M."/>
        </authorList>
    </citation>
    <scope>NUCLEOTIDE SEQUENCE</scope>
    <source>
        <strain evidence="12">Duluth1</strain>
        <tissue evidence="12">Whole animal</tissue>
    </source>
</reference>
<feature type="signal peptide" evidence="10">
    <location>
        <begin position="1"/>
        <end position="29"/>
    </location>
</feature>
<feature type="domain" description="SRCR" evidence="11">
    <location>
        <begin position="972"/>
        <end position="1090"/>
    </location>
</feature>
<feature type="domain" description="SRCR" evidence="11">
    <location>
        <begin position="798"/>
        <end position="902"/>
    </location>
</feature>
<evidence type="ECO:0000256" key="2">
    <source>
        <dbReference type="ARBA" id="ARBA00022692"/>
    </source>
</evidence>
<dbReference type="Gene3D" id="3.10.250.10">
    <property type="entry name" value="SRCR-like domain"/>
    <property type="match status" value="11"/>
</dbReference>
<keyword evidence="4" id="KW-0677">Repeat</keyword>
<evidence type="ECO:0000256" key="4">
    <source>
        <dbReference type="ARBA" id="ARBA00022737"/>
    </source>
</evidence>
<dbReference type="PROSITE" id="PS50287">
    <property type="entry name" value="SRCR_2"/>
    <property type="match status" value="11"/>
</dbReference>
<feature type="disulfide bond" evidence="9">
    <location>
        <begin position="225"/>
        <end position="235"/>
    </location>
</feature>
<feature type="domain" description="SRCR" evidence="11">
    <location>
        <begin position="578"/>
        <end position="680"/>
    </location>
</feature>
<evidence type="ECO:0000256" key="8">
    <source>
        <dbReference type="ARBA" id="ARBA00023180"/>
    </source>
</evidence>
<keyword evidence="5" id="KW-1133">Transmembrane helix</keyword>
<feature type="domain" description="SRCR" evidence="11">
    <location>
        <begin position="369"/>
        <end position="470"/>
    </location>
</feature>
<comment type="caution">
    <text evidence="9">Lacks conserved residue(s) required for the propagation of feature annotation.</text>
</comment>
<name>A0A9D4DAZ8_DREPO</name>
<comment type="subcellular location">
    <subcellularLocation>
        <location evidence="1">Membrane</location>
        <topology evidence="1">Single-pass membrane protein</topology>
    </subcellularLocation>
</comment>
<feature type="disulfide bond" evidence="9">
    <location>
        <begin position="439"/>
        <end position="449"/>
    </location>
</feature>
<feature type="disulfide bond" evidence="9">
    <location>
        <begin position="327"/>
        <end position="337"/>
    </location>
</feature>
<evidence type="ECO:0000256" key="7">
    <source>
        <dbReference type="ARBA" id="ARBA00023157"/>
    </source>
</evidence>
<feature type="disulfide bond" evidence="9">
    <location>
        <begin position="1164"/>
        <end position="1174"/>
    </location>
</feature>
<feature type="disulfide bond" evidence="9">
    <location>
        <begin position="649"/>
        <end position="659"/>
    </location>
</feature>
<dbReference type="AlphaFoldDB" id="A0A9D4DAZ8"/>
<evidence type="ECO:0000256" key="10">
    <source>
        <dbReference type="SAM" id="SignalP"/>
    </source>
</evidence>
<evidence type="ECO:0000313" key="13">
    <source>
        <dbReference type="Proteomes" id="UP000828390"/>
    </source>
</evidence>
<dbReference type="FunFam" id="3.10.250.10:FF:000016">
    <property type="entry name" value="Scavenger receptor cysteine-rich protein type 12"/>
    <property type="match status" value="1"/>
</dbReference>
<keyword evidence="6" id="KW-0472">Membrane</keyword>
<feature type="domain" description="SRCR" evidence="11">
    <location>
        <begin position="37"/>
        <end position="141"/>
    </location>
</feature>
<dbReference type="PANTHER" id="PTHR48071:SF18">
    <property type="entry name" value="DELETED IN MALIGNANT BRAIN TUMORS 1 PROTEIN-RELATED"/>
    <property type="match status" value="1"/>
</dbReference>
<dbReference type="Pfam" id="PF00530">
    <property type="entry name" value="SRCR"/>
    <property type="match status" value="11"/>
</dbReference>
<dbReference type="PRINTS" id="PR00258">
    <property type="entry name" value="SPERACTRCPTR"/>
</dbReference>
<feature type="domain" description="SRCR" evidence="11">
    <location>
        <begin position="1097"/>
        <end position="1192"/>
    </location>
</feature>
<feature type="non-terminal residue" evidence="12">
    <location>
        <position position="1278"/>
    </location>
</feature>
<comment type="caution">
    <text evidence="12">The sequence shown here is derived from an EMBL/GenBank/DDBJ whole genome shotgun (WGS) entry which is preliminary data.</text>
</comment>
<feature type="chain" id="PRO_5038498856" description="SRCR domain-containing protein" evidence="10">
    <location>
        <begin position="30"/>
        <end position="1278"/>
    </location>
</feature>
<evidence type="ECO:0000259" key="11">
    <source>
        <dbReference type="PROSITE" id="PS50287"/>
    </source>
</evidence>
<dbReference type="SMART" id="SM00202">
    <property type="entry name" value="SR"/>
    <property type="match status" value="10"/>
</dbReference>
<feature type="disulfide bond" evidence="9">
    <location>
        <begin position="1051"/>
        <end position="1061"/>
    </location>
</feature>
<accession>A0A9D4DAZ8</accession>
<dbReference type="PANTHER" id="PTHR48071">
    <property type="entry name" value="SRCR DOMAIN-CONTAINING PROTEIN"/>
    <property type="match status" value="1"/>
</dbReference>